<accession>A0A5C3KBT7</accession>
<comment type="subunit">
    <text evidence="3">Supercomplex made of cofactors A to E. Cofactors A and D function by capturing and stabilizing tubulin in a quasi-native conformation. Cofactor E binds to the cofactor D-tubulin complex; interaction with cofactor C then causes the release of tubulin polypeptides that are committed to the native state.</text>
</comment>
<name>A0A5C3KBT7_COPMA</name>
<evidence type="ECO:0000256" key="3">
    <source>
        <dbReference type="RuleBase" id="RU364030"/>
    </source>
</evidence>
<keyword evidence="3" id="KW-0963">Cytoplasm</keyword>
<dbReference type="PANTHER" id="PTHR21500:SF0">
    <property type="entry name" value="TUBULIN-SPECIFIC CHAPERONE A"/>
    <property type="match status" value="1"/>
</dbReference>
<keyword evidence="6" id="KW-1185">Reference proteome</keyword>
<organism evidence="5 6">
    <name type="scientific">Coprinopsis marcescibilis</name>
    <name type="common">Agaric fungus</name>
    <name type="synonym">Psathyrella marcescibilis</name>
    <dbReference type="NCBI Taxonomy" id="230819"/>
    <lineage>
        <taxon>Eukaryota</taxon>
        <taxon>Fungi</taxon>
        <taxon>Dikarya</taxon>
        <taxon>Basidiomycota</taxon>
        <taxon>Agaricomycotina</taxon>
        <taxon>Agaricomycetes</taxon>
        <taxon>Agaricomycetidae</taxon>
        <taxon>Agaricales</taxon>
        <taxon>Agaricineae</taxon>
        <taxon>Psathyrellaceae</taxon>
        <taxon>Coprinopsis</taxon>
    </lineage>
</organism>
<dbReference type="GO" id="GO:0007023">
    <property type="term" value="P:post-chaperonin tubulin folding pathway"/>
    <property type="evidence" value="ECO:0007669"/>
    <property type="project" value="UniProtKB-UniRule"/>
</dbReference>
<evidence type="ECO:0000256" key="4">
    <source>
        <dbReference type="SAM" id="Coils"/>
    </source>
</evidence>
<dbReference type="GO" id="GO:0005874">
    <property type="term" value="C:microtubule"/>
    <property type="evidence" value="ECO:0007669"/>
    <property type="project" value="UniProtKB-KW"/>
</dbReference>
<evidence type="ECO:0000256" key="2">
    <source>
        <dbReference type="ARBA" id="ARBA00023186"/>
    </source>
</evidence>
<protein>
    <recommendedName>
        <fullName evidence="3">Tubulin-specific chaperone A</fullName>
    </recommendedName>
</protein>
<comment type="subcellular location">
    <subcellularLocation>
        <location evidence="3">Cytoplasm</location>
        <location evidence="3">Cytoskeleton</location>
    </subcellularLocation>
</comment>
<dbReference type="Gene3D" id="1.20.58.90">
    <property type="match status" value="1"/>
</dbReference>
<dbReference type="GO" id="GO:0048487">
    <property type="term" value="F:beta-tubulin binding"/>
    <property type="evidence" value="ECO:0007669"/>
    <property type="project" value="InterPro"/>
</dbReference>
<dbReference type="SUPFAM" id="SSF46988">
    <property type="entry name" value="Tubulin chaperone cofactor A"/>
    <property type="match status" value="1"/>
</dbReference>
<dbReference type="Proteomes" id="UP000307440">
    <property type="component" value="Unassembled WGS sequence"/>
</dbReference>
<dbReference type="GO" id="GO:0007021">
    <property type="term" value="P:tubulin complex assembly"/>
    <property type="evidence" value="ECO:0007669"/>
    <property type="project" value="UniProtKB-UniRule"/>
</dbReference>
<keyword evidence="3" id="KW-0493">Microtubule</keyword>
<dbReference type="GO" id="GO:0005829">
    <property type="term" value="C:cytosol"/>
    <property type="evidence" value="ECO:0007669"/>
    <property type="project" value="TreeGrafter"/>
</dbReference>
<evidence type="ECO:0000313" key="5">
    <source>
        <dbReference type="EMBL" id="TFK17378.1"/>
    </source>
</evidence>
<proteinExistence type="inferred from homology"/>
<gene>
    <name evidence="5" type="ORF">FA15DRAFT_698468</name>
</gene>
<dbReference type="STRING" id="230819.A0A5C3KBT7"/>
<dbReference type="InterPro" id="IPR036126">
    <property type="entry name" value="TBCA_sf"/>
</dbReference>
<dbReference type="PANTHER" id="PTHR21500">
    <property type="entry name" value="TUBULIN-SPECIFIC CHAPERONE A"/>
    <property type="match status" value="1"/>
</dbReference>
<evidence type="ECO:0000256" key="1">
    <source>
        <dbReference type="ARBA" id="ARBA00006806"/>
    </source>
</evidence>
<feature type="coiled-coil region" evidence="4">
    <location>
        <begin position="56"/>
        <end position="101"/>
    </location>
</feature>
<keyword evidence="3" id="KW-0206">Cytoskeleton</keyword>
<dbReference type="EMBL" id="ML210520">
    <property type="protein sequence ID" value="TFK17378.1"/>
    <property type="molecule type" value="Genomic_DNA"/>
</dbReference>
<reference evidence="5 6" key="1">
    <citation type="journal article" date="2019" name="Nat. Ecol. Evol.">
        <title>Megaphylogeny resolves global patterns of mushroom evolution.</title>
        <authorList>
            <person name="Varga T."/>
            <person name="Krizsan K."/>
            <person name="Foldi C."/>
            <person name="Dima B."/>
            <person name="Sanchez-Garcia M."/>
            <person name="Sanchez-Ramirez S."/>
            <person name="Szollosi G.J."/>
            <person name="Szarkandi J.G."/>
            <person name="Papp V."/>
            <person name="Albert L."/>
            <person name="Andreopoulos W."/>
            <person name="Angelini C."/>
            <person name="Antonin V."/>
            <person name="Barry K.W."/>
            <person name="Bougher N.L."/>
            <person name="Buchanan P."/>
            <person name="Buyck B."/>
            <person name="Bense V."/>
            <person name="Catcheside P."/>
            <person name="Chovatia M."/>
            <person name="Cooper J."/>
            <person name="Damon W."/>
            <person name="Desjardin D."/>
            <person name="Finy P."/>
            <person name="Geml J."/>
            <person name="Haridas S."/>
            <person name="Hughes K."/>
            <person name="Justo A."/>
            <person name="Karasinski D."/>
            <person name="Kautmanova I."/>
            <person name="Kiss B."/>
            <person name="Kocsube S."/>
            <person name="Kotiranta H."/>
            <person name="LaButti K.M."/>
            <person name="Lechner B.E."/>
            <person name="Liimatainen K."/>
            <person name="Lipzen A."/>
            <person name="Lukacs Z."/>
            <person name="Mihaltcheva S."/>
            <person name="Morgado L.N."/>
            <person name="Niskanen T."/>
            <person name="Noordeloos M.E."/>
            <person name="Ohm R.A."/>
            <person name="Ortiz-Santana B."/>
            <person name="Ovrebo C."/>
            <person name="Racz N."/>
            <person name="Riley R."/>
            <person name="Savchenko A."/>
            <person name="Shiryaev A."/>
            <person name="Soop K."/>
            <person name="Spirin V."/>
            <person name="Szebenyi C."/>
            <person name="Tomsovsky M."/>
            <person name="Tulloss R.E."/>
            <person name="Uehling J."/>
            <person name="Grigoriev I.V."/>
            <person name="Vagvolgyi C."/>
            <person name="Papp T."/>
            <person name="Martin F.M."/>
            <person name="Miettinen O."/>
            <person name="Hibbett D.S."/>
            <person name="Nagy L.G."/>
        </authorList>
    </citation>
    <scope>NUCLEOTIDE SEQUENCE [LARGE SCALE GENOMIC DNA]</scope>
    <source>
        <strain evidence="5 6">CBS 121175</strain>
    </source>
</reference>
<dbReference type="AlphaFoldDB" id="A0A5C3KBT7"/>
<comment type="similarity">
    <text evidence="1 3">Belongs to the TBCA family.</text>
</comment>
<keyword evidence="2 3" id="KW-0143">Chaperone</keyword>
<dbReference type="OrthoDB" id="296187at2759"/>
<keyword evidence="4" id="KW-0175">Coiled coil</keyword>
<sequence length="115" mass="13128">MSDLKAIKRQLKIKSGTVQRLHKEHILYDKEVVQLRVKREKLVADTEKADDWEWDLKNAGKLIEESEKMVKDTETRLASAVEDLRGVLAGAKKQEELAEDEDLLKAQEILETASA</sequence>
<dbReference type="Pfam" id="PF02970">
    <property type="entry name" value="TBCA"/>
    <property type="match status" value="1"/>
</dbReference>
<dbReference type="InterPro" id="IPR004226">
    <property type="entry name" value="TBCA"/>
</dbReference>
<evidence type="ECO:0000313" key="6">
    <source>
        <dbReference type="Proteomes" id="UP000307440"/>
    </source>
</evidence>